<evidence type="ECO:0000259" key="1">
    <source>
        <dbReference type="Pfam" id="PF12671"/>
    </source>
</evidence>
<sequence length="357" mass="41786">MPSEETDWKQALFGYVSIINEAALHADARKLREIPDKEHRERLERRLFSSTNRDTRWAIKPVRSEMRVRIERYNVIRGEVIADISVHLVRSMEQLTQPWMEERVERERLRFAQVSKSWRLVSVQPIAAERPPEIFSVEEQIQDQWDGERKPVSLSTPYMNPQALYGFKSRVYAGSASDDDYGYGMNRRGIPYRREAAVAYAERWWNEPNPVYENFEVNCTNYVSQCLFAGGAPMNYTGRRPSGWWYKGYSKNEEMWSFSWAVANSLQHYLGNPRTFGLRAEAVSMPESLQLGDVICYDWDGNGRVGHNTIVTAFTPEGMPLVNANTVSSRHRYWDYKDSYAATEHTRYHFYHITDEF</sequence>
<dbReference type="RefSeq" id="WP_232187537.1">
    <property type="nucleotide sequence ID" value="NZ_JAIOAP010000013.1"/>
</dbReference>
<reference evidence="2 3" key="1">
    <citation type="journal article" date="2023" name="Genome Announc.">
        <title>Pan-Genome Analyses of the Genus Cohnella and Proposal of the Novel Species Cohnella silvisoli sp. nov., Isolated from Forest Soil.</title>
        <authorList>
            <person name="Wang C."/>
            <person name="Mao L."/>
            <person name="Bao G."/>
            <person name="Zhu H."/>
        </authorList>
    </citation>
    <scope>NUCLEOTIDE SEQUENCE [LARGE SCALE GENOMIC DNA]</scope>
    <source>
        <strain evidence="2 3">NL03-T5-1</strain>
    </source>
</reference>
<proteinExistence type="predicted"/>
<accession>A0ABV1KR15</accession>
<dbReference type="InterPro" id="IPR024301">
    <property type="entry name" value="Amidase_6"/>
</dbReference>
<dbReference type="PANTHER" id="PTHR40032">
    <property type="entry name" value="EXPORTED PROTEIN-RELATED"/>
    <property type="match status" value="1"/>
</dbReference>
<gene>
    <name evidence="2" type="ORF">QJS35_08740</name>
</gene>
<name>A0ABV1KR15_9BACL</name>
<evidence type="ECO:0000313" key="2">
    <source>
        <dbReference type="EMBL" id="MEQ4482478.1"/>
    </source>
</evidence>
<dbReference type="PANTHER" id="PTHR40032:SF1">
    <property type="entry name" value="EXPORTED PROTEIN"/>
    <property type="match status" value="1"/>
</dbReference>
<dbReference type="Proteomes" id="UP001493487">
    <property type="component" value="Unassembled WGS sequence"/>
</dbReference>
<organism evidence="2 3">
    <name type="scientific">Cohnella silvisoli</name>
    <dbReference type="NCBI Taxonomy" id="2873699"/>
    <lineage>
        <taxon>Bacteria</taxon>
        <taxon>Bacillati</taxon>
        <taxon>Bacillota</taxon>
        <taxon>Bacilli</taxon>
        <taxon>Bacillales</taxon>
        <taxon>Paenibacillaceae</taxon>
        <taxon>Cohnella</taxon>
    </lineage>
</organism>
<dbReference type="Pfam" id="PF12671">
    <property type="entry name" value="Amidase_6"/>
    <property type="match status" value="1"/>
</dbReference>
<dbReference type="EMBL" id="JASKHM010000004">
    <property type="protein sequence ID" value="MEQ4482478.1"/>
    <property type="molecule type" value="Genomic_DNA"/>
</dbReference>
<comment type="caution">
    <text evidence="2">The sequence shown here is derived from an EMBL/GenBank/DDBJ whole genome shotgun (WGS) entry which is preliminary data.</text>
</comment>
<evidence type="ECO:0000313" key="3">
    <source>
        <dbReference type="Proteomes" id="UP001493487"/>
    </source>
</evidence>
<feature type="domain" description="Putative amidase" evidence="1">
    <location>
        <begin position="192"/>
        <end position="350"/>
    </location>
</feature>
<keyword evidence="3" id="KW-1185">Reference proteome</keyword>
<protein>
    <submittedName>
        <fullName evidence="2">Amidase domain-containing protein</fullName>
    </submittedName>
</protein>